<reference evidence="2 3" key="1">
    <citation type="journal article" date="2019" name="Nat. Ecol. Evol.">
        <title>Megaphylogeny resolves global patterns of mushroom evolution.</title>
        <authorList>
            <person name="Varga T."/>
            <person name="Krizsan K."/>
            <person name="Foldi C."/>
            <person name="Dima B."/>
            <person name="Sanchez-Garcia M."/>
            <person name="Sanchez-Ramirez S."/>
            <person name="Szollosi G.J."/>
            <person name="Szarkandi J.G."/>
            <person name="Papp V."/>
            <person name="Albert L."/>
            <person name="Andreopoulos W."/>
            <person name="Angelini C."/>
            <person name="Antonin V."/>
            <person name="Barry K.W."/>
            <person name="Bougher N.L."/>
            <person name="Buchanan P."/>
            <person name="Buyck B."/>
            <person name="Bense V."/>
            <person name="Catcheside P."/>
            <person name="Chovatia M."/>
            <person name="Cooper J."/>
            <person name="Damon W."/>
            <person name="Desjardin D."/>
            <person name="Finy P."/>
            <person name="Geml J."/>
            <person name="Haridas S."/>
            <person name="Hughes K."/>
            <person name="Justo A."/>
            <person name="Karasinski D."/>
            <person name="Kautmanova I."/>
            <person name="Kiss B."/>
            <person name="Kocsube S."/>
            <person name="Kotiranta H."/>
            <person name="LaButti K.M."/>
            <person name="Lechner B.E."/>
            <person name="Liimatainen K."/>
            <person name="Lipzen A."/>
            <person name="Lukacs Z."/>
            <person name="Mihaltcheva S."/>
            <person name="Morgado L.N."/>
            <person name="Niskanen T."/>
            <person name="Noordeloos M.E."/>
            <person name="Ohm R.A."/>
            <person name="Ortiz-Santana B."/>
            <person name="Ovrebo C."/>
            <person name="Racz N."/>
            <person name="Riley R."/>
            <person name="Savchenko A."/>
            <person name="Shiryaev A."/>
            <person name="Soop K."/>
            <person name="Spirin V."/>
            <person name="Szebenyi C."/>
            <person name="Tomsovsky M."/>
            <person name="Tulloss R.E."/>
            <person name="Uehling J."/>
            <person name="Grigoriev I.V."/>
            <person name="Vagvolgyi C."/>
            <person name="Papp T."/>
            <person name="Martin F.M."/>
            <person name="Miettinen O."/>
            <person name="Hibbett D.S."/>
            <person name="Nagy L.G."/>
        </authorList>
    </citation>
    <scope>NUCLEOTIDE SEQUENCE [LARGE SCALE GENOMIC DNA]</scope>
    <source>
        <strain evidence="2 3">HHB13444</strain>
    </source>
</reference>
<evidence type="ECO:0000256" key="1">
    <source>
        <dbReference type="SAM" id="MobiDB-lite"/>
    </source>
</evidence>
<protein>
    <submittedName>
        <fullName evidence="2">Uncharacterized protein</fullName>
    </submittedName>
</protein>
<name>A0A5C3NQY9_9APHY</name>
<dbReference type="AlphaFoldDB" id="A0A5C3NQY9"/>
<keyword evidence="3" id="KW-1185">Reference proteome</keyword>
<organism evidence="2 3">
    <name type="scientific">Polyporus arcularius HHB13444</name>
    <dbReference type="NCBI Taxonomy" id="1314778"/>
    <lineage>
        <taxon>Eukaryota</taxon>
        <taxon>Fungi</taxon>
        <taxon>Dikarya</taxon>
        <taxon>Basidiomycota</taxon>
        <taxon>Agaricomycotina</taxon>
        <taxon>Agaricomycetes</taxon>
        <taxon>Polyporales</taxon>
        <taxon>Polyporaceae</taxon>
        <taxon>Polyporus</taxon>
    </lineage>
</organism>
<evidence type="ECO:0000313" key="2">
    <source>
        <dbReference type="EMBL" id="TFK79794.1"/>
    </source>
</evidence>
<dbReference type="EMBL" id="ML211929">
    <property type="protein sequence ID" value="TFK79794.1"/>
    <property type="molecule type" value="Genomic_DNA"/>
</dbReference>
<dbReference type="InParanoid" id="A0A5C3NQY9"/>
<sequence length="624" mass="69667">YYVTSPNMAYVPTIIQGIVHVQRRPDGRYGPADPLVSPQIHVPCFAYVAAVLKQVPSCHPYHVMWCTPFADDFEALTGTPVTGLGFLRDDFISPFVALARDLSKRIIAHGLQTGGNDFPMLRWHELLVSQALSRLRLMPASFADQTLQLRTLQRHFLFANAYLEYFWRVRHLGCLPKDASPPSQFMGAWSSSAADVHILSALGLPVWLVRQSVVPAVRSELGLLVQSVALPEEARCPCPGAPSLYTGLVGEKHLATILYARPEYLDVSCVPSASSQETMCPAPPVSQAIAHKMAAASKARLTTSSGQYTDYGAPRKKKRDRADDRAGSTPPPPMTHGRNKFKEFDHPWMPPAIPSWRAAMDAITPVPAATGAGPAWGYWVPEPALLISPNTRERQIRYLTNWVRARPVWLFMLQIPGSRATAVASQFWRSYLYGVPDDFRPDTRVGHRRVAIQHIFGQCFSADRLTDDTTSPIRWHRHVFCELPEELAPMVVWEAFELGFRYELLALDRYMRRSNAPDGEARREQLLARVFPDSCLLALPELPSQDTAGLFARLPHRRVSALNALRDVLALWPGCPPGILDAQPLSGTMSVATIERFEGMLASFYVDSFYHVARRPPILPHLCP</sequence>
<feature type="region of interest" description="Disordered" evidence="1">
    <location>
        <begin position="305"/>
        <end position="341"/>
    </location>
</feature>
<feature type="non-terminal residue" evidence="2">
    <location>
        <position position="624"/>
    </location>
</feature>
<evidence type="ECO:0000313" key="3">
    <source>
        <dbReference type="Proteomes" id="UP000308197"/>
    </source>
</evidence>
<dbReference type="Proteomes" id="UP000308197">
    <property type="component" value="Unassembled WGS sequence"/>
</dbReference>
<accession>A0A5C3NQY9</accession>
<proteinExistence type="predicted"/>
<feature type="non-terminal residue" evidence="2">
    <location>
        <position position="1"/>
    </location>
</feature>
<gene>
    <name evidence="2" type="ORF">K466DRAFT_472753</name>
</gene>